<organism evidence="1 2">
    <name type="scientific">Camellia lanceoleosa</name>
    <dbReference type="NCBI Taxonomy" id="1840588"/>
    <lineage>
        <taxon>Eukaryota</taxon>
        <taxon>Viridiplantae</taxon>
        <taxon>Streptophyta</taxon>
        <taxon>Embryophyta</taxon>
        <taxon>Tracheophyta</taxon>
        <taxon>Spermatophyta</taxon>
        <taxon>Magnoliopsida</taxon>
        <taxon>eudicotyledons</taxon>
        <taxon>Gunneridae</taxon>
        <taxon>Pentapetalae</taxon>
        <taxon>asterids</taxon>
        <taxon>Ericales</taxon>
        <taxon>Theaceae</taxon>
        <taxon>Camellia</taxon>
    </lineage>
</organism>
<accession>A0ACC0I916</accession>
<keyword evidence="2" id="KW-1185">Reference proteome</keyword>
<name>A0ACC0I916_9ERIC</name>
<proteinExistence type="predicted"/>
<comment type="caution">
    <text evidence="1">The sequence shown here is derived from an EMBL/GenBank/DDBJ whole genome shotgun (WGS) entry which is preliminary data.</text>
</comment>
<sequence>MGNLYYSDCKRATVVVFDHSAGDIVYSECGLMLESHSIDETSEWRTFANDRCGVRSFYRRHSVLGVWSEVGITLDR</sequence>
<dbReference type="Proteomes" id="UP001060215">
    <property type="component" value="Chromosome 6"/>
</dbReference>
<gene>
    <name evidence="1" type="ORF">LOK49_LG03G00901</name>
</gene>
<reference evidence="1 2" key="1">
    <citation type="journal article" date="2022" name="Plant J.">
        <title>Chromosome-level genome of Camellia lanceoleosa provides a valuable resource for understanding genome evolution and self-incompatibility.</title>
        <authorList>
            <person name="Gong W."/>
            <person name="Xiao S."/>
            <person name="Wang L."/>
            <person name="Liao Z."/>
            <person name="Chang Y."/>
            <person name="Mo W."/>
            <person name="Hu G."/>
            <person name="Li W."/>
            <person name="Zhao G."/>
            <person name="Zhu H."/>
            <person name="Hu X."/>
            <person name="Ji K."/>
            <person name="Xiang X."/>
            <person name="Song Q."/>
            <person name="Yuan D."/>
            <person name="Jin S."/>
            <person name="Zhang L."/>
        </authorList>
    </citation>
    <scope>NUCLEOTIDE SEQUENCE [LARGE SCALE GENOMIC DNA]</scope>
    <source>
        <strain evidence="1">SQ_2022a</strain>
    </source>
</reference>
<dbReference type="EMBL" id="CM045763">
    <property type="protein sequence ID" value="KAI8020801.1"/>
    <property type="molecule type" value="Genomic_DNA"/>
</dbReference>
<evidence type="ECO:0000313" key="1">
    <source>
        <dbReference type="EMBL" id="KAI8020801.1"/>
    </source>
</evidence>
<evidence type="ECO:0000313" key="2">
    <source>
        <dbReference type="Proteomes" id="UP001060215"/>
    </source>
</evidence>
<protein>
    <submittedName>
        <fullName evidence="1">Transcription initiation factor IIB</fullName>
    </submittedName>
</protein>